<accession>A0ABX7Q9A6</accession>
<dbReference type="RefSeq" id="WP_207294760.1">
    <property type="nucleotide sequence ID" value="NZ_CP071448.1"/>
</dbReference>
<organism evidence="1 2">
    <name type="scientific">Flavobacterium endoglycinae</name>
    <dbReference type="NCBI Taxonomy" id="2816357"/>
    <lineage>
        <taxon>Bacteria</taxon>
        <taxon>Pseudomonadati</taxon>
        <taxon>Bacteroidota</taxon>
        <taxon>Flavobacteriia</taxon>
        <taxon>Flavobacteriales</taxon>
        <taxon>Flavobacteriaceae</taxon>
        <taxon>Flavobacterium</taxon>
    </lineage>
</organism>
<gene>
    <name evidence="1" type="ORF">J0383_14700</name>
</gene>
<evidence type="ECO:0000313" key="2">
    <source>
        <dbReference type="Proteomes" id="UP000663440"/>
    </source>
</evidence>
<reference evidence="1 2" key="1">
    <citation type="submission" date="2021-03" db="EMBL/GenBank/DDBJ databases">
        <title>Flavobacterium kribbensis sp. nov, an endophytic bacteria, isolated from soybean.</title>
        <authorList>
            <person name="Lee J."/>
            <person name="Seo J."/>
        </authorList>
    </citation>
    <scope>NUCLEOTIDE SEQUENCE [LARGE SCALE GENOMIC DNA]</scope>
    <source>
        <strain evidence="1 2">BB8</strain>
    </source>
</reference>
<dbReference type="EMBL" id="CP071448">
    <property type="protein sequence ID" value="QSW87532.1"/>
    <property type="molecule type" value="Genomic_DNA"/>
</dbReference>
<proteinExistence type="predicted"/>
<sequence length="117" mass="13269">MRKIYRYEKLTYTGQSDEDIEFEVKFISDGNIGHTVINVPGDNDPEIANSGKASLGKIQSLISEKTFVVSDIANPIPQEDTITIEYYINQKLIKSHSNLKTETDRPYVILTIKFSVK</sequence>
<protein>
    <submittedName>
        <fullName evidence="1">Uncharacterized protein</fullName>
    </submittedName>
</protein>
<keyword evidence="2" id="KW-1185">Reference proteome</keyword>
<dbReference type="Proteomes" id="UP000663440">
    <property type="component" value="Chromosome"/>
</dbReference>
<evidence type="ECO:0000313" key="1">
    <source>
        <dbReference type="EMBL" id="QSW87532.1"/>
    </source>
</evidence>
<name>A0ABX7Q9A6_9FLAO</name>